<evidence type="ECO:0000313" key="3">
    <source>
        <dbReference type="Proteomes" id="UP001465976"/>
    </source>
</evidence>
<name>A0ABR3EML4_9AGAR</name>
<reference evidence="2 3" key="1">
    <citation type="submission" date="2024-02" db="EMBL/GenBank/DDBJ databases">
        <title>A draft genome for the cacao thread blight pathogen Marasmius crinis-equi.</title>
        <authorList>
            <person name="Cohen S.P."/>
            <person name="Baruah I.K."/>
            <person name="Amoako-Attah I."/>
            <person name="Bukari Y."/>
            <person name="Meinhardt L.W."/>
            <person name="Bailey B.A."/>
        </authorList>
    </citation>
    <scope>NUCLEOTIDE SEQUENCE [LARGE SCALE GENOMIC DNA]</scope>
    <source>
        <strain evidence="2 3">GH-76</strain>
    </source>
</reference>
<feature type="region of interest" description="Disordered" evidence="1">
    <location>
        <begin position="1"/>
        <end position="27"/>
    </location>
</feature>
<feature type="compositionally biased region" description="Acidic residues" evidence="1">
    <location>
        <begin position="60"/>
        <end position="72"/>
    </location>
</feature>
<gene>
    <name evidence="2" type="ORF">V5O48_017936</name>
</gene>
<organism evidence="2 3">
    <name type="scientific">Marasmius crinis-equi</name>
    <dbReference type="NCBI Taxonomy" id="585013"/>
    <lineage>
        <taxon>Eukaryota</taxon>
        <taxon>Fungi</taxon>
        <taxon>Dikarya</taxon>
        <taxon>Basidiomycota</taxon>
        <taxon>Agaricomycotina</taxon>
        <taxon>Agaricomycetes</taxon>
        <taxon>Agaricomycetidae</taxon>
        <taxon>Agaricales</taxon>
        <taxon>Marasmiineae</taxon>
        <taxon>Marasmiaceae</taxon>
        <taxon>Marasmius</taxon>
    </lineage>
</organism>
<dbReference type="Proteomes" id="UP001465976">
    <property type="component" value="Unassembled WGS sequence"/>
</dbReference>
<dbReference type="EMBL" id="JBAHYK010002971">
    <property type="protein sequence ID" value="KAL0564119.1"/>
    <property type="molecule type" value="Genomic_DNA"/>
</dbReference>
<comment type="caution">
    <text evidence="2">The sequence shown here is derived from an EMBL/GenBank/DDBJ whole genome shotgun (WGS) entry which is preliminary data.</text>
</comment>
<evidence type="ECO:0000256" key="1">
    <source>
        <dbReference type="SAM" id="MobiDB-lite"/>
    </source>
</evidence>
<evidence type="ECO:0000313" key="2">
    <source>
        <dbReference type="EMBL" id="KAL0564119.1"/>
    </source>
</evidence>
<accession>A0ABR3EML4</accession>
<feature type="compositionally biased region" description="Polar residues" evidence="1">
    <location>
        <begin position="1"/>
        <end position="13"/>
    </location>
</feature>
<proteinExistence type="predicted"/>
<feature type="region of interest" description="Disordered" evidence="1">
    <location>
        <begin position="58"/>
        <end position="98"/>
    </location>
</feature>
<protein>
    <submittedName>
        <fullName evidence="2">Uncharacterized protein</fullName>
    </submittedName>
</protein>
<keyword evidence="3" id="KW-1185">Reference proteome</keyword>
<feature type="region of interest" description="Disordered" evidence="1">
    <location>
        <begin position="110"/>
        <end position="139"/>
    </location>
</feature>
<sequence>MAPAAKSQNRSSNAPKAKKKGASKQAKMAILGDSTHVNQLLAAAADIQAKLAAFTIAAAESEDEEGEEAEAESGEKQAVDNSAASGSDVATGDNDAQDEDFVMVNGEDAQMAGPLTKKPSTSVEPPPMAMSEPEEVDMEEETVESLKAALKKLQEDRNSWKSKVPINTPFFYTTRRYLFKQLGTTATATSPSH</sequence>